<sequence length="228" mass="25407">MSVLLFSFDPSLCSLVEKILANDSKKAPEKTSTDAAHLAALRKWALDTFVETIGSVDKKIDKDREFELLADAIWFFSLCKLLADAIWFFSLCVSKFGLSLREALNAFTSLNEVASSDRVGLKFSDRLLGIREGGGKNFSSTRFAEAVAKTYMKMAEKEKPSSTKGSAQWQTKKKKQQQQRIRYASTEDGDDEDEDEEAEGDASTRRDGGFQLRQGGLHGSFLLLHRDG</sequence>
<feature type="compositionally biased region" description="Acidic residues" evidence="1">
    <location>
        <begin position="187"/>
        <end position="200"/>
    </location>
</feature>
<protein>
    <submittedName>
        <fullName evidence="2">Uncharacterized protein</fullName>
    </submittedName>
</protein>
<evidence type="ECO:0000256" key="1">
    <source>
        <dbReference type="SAM" id="MobiDB-lite"/>
    </source>
</evidence>
<proteinExistence type="predicted"/>
<dbReference type="VEuPathDB" id="CryptoDB:Cvel_4123"/>
<name>A0A0G4G336_9ALVE</name>
<dbReference type="PhylomeDB" id="A0A0G4G336"/>
<gene>
    <name evidence="2" type="ORF">Cvel_4123</name>
</gene>
<reference evidence="2" key="1">
    <citation type="submission" date="2014-11" db="EMBL/GenBank/DDBJ databases">
        <authorList>
            <person name="Otto D Thomas"/>
            <person name="Naeem Raeece"/>
        </authorList>
    </citation>
    <scope>NUCLEOTIDE SEQUENCE</scope>
</reference>
<accession>A0A0G4G336</accession>
<dbReference type="AlphaFoldDB" id="A0A0G4G336"/>
<feature type="region of interest" description="Disordered" evidence="1">
    <location>
        <begin position="155"/>
        <end position="214"/>
    </location>
</feature>
<organism evidence="2">
    <name type="scientific">Chromera velia CCMP2878</name>
    <dbReference type="NCBI Taxonomy" id="1169474"/>
    <lineage>
        <taxon>Eukaryota</taxon>
        <taxon>Sar</taxon>
        <taxon>Alveolata</taxon>
        <taxon>Colpodellida</taxon>
        <taxon>Chromeraceae</taxon>
        <taxon>Chromera</taxon>
    </lineage>
</organism>
<evidence type="ECO:0000313" key="2">
    <source>
        <dbReference type="EMBL" id="CEM22646.1"/>
    </source>
</evidence>
<dbReference type="EMBL" id="CDMZ01000849">
    <property type="protein sequence ID" value="CEM22646.1"/>
    <property type="molecule type" value="Genomic_DNA"/>
</dbReference>